<sequence>MSDIAQPESVDLVIAPRTRDLGDGFMVRRILPYAKRRHVGPFVFFDHMGPVQFEKGQGLDVRPHPHIGLATVTYLFEGEIIHRDSLGVIQPIRPGDVNWMVAGRGIVHSERTRDALRAEGTRLHGIQSWLALPQDRQEIDPSFRHHGERSLPEVEKPGVRMRLIAGKAFGAASPAETFAPMFYLDAEASAGAAIPLPDDYEERAVYVAIGEITLDGMLCESGTMVVLKPGAKPEIATRHGARVMLLGGAPLDGARHLWWNFVASSPERIEQAKADWKEGRFPAVPGESEFIPLPEG</sequence>
<dbReference type="CDD" id="cd02909">
    <property type="entry name" value="cupin_pirin_N"/>
    <property type="match status" value="1"/>
</dbReference>
<dbReference type="RefSeq" id="WP_379727442.1">
    <property type="nucleotide sequence ID" value="NZ_JBHRYJ010000002.1"/>
</dbReference>
<dbReference type="Pfam" id="PF05726">
    <property type="entry name" value="Pirin_C"/>
    <property type="match status" value="1"/>
</dbReference>
<evidence type="ECO:0000259" key="3">
    <source>
        <dbReference type="Pfam" id="PF02678"/>
    </source>
</evidence>
<reference evidence="6" key="1">
    <citation type="journal article" date="2019" name="Int. J. Syst. Evol. Microbiol.">
        <title>The Global Catalogue of Microorganisms (GCM) 10K type strain sequencing project: providing services to taxonomists for standard genome sequencing and annotation.</title>
        <authorList>
            <consortium name="The Broad Institute Genomics Platform"/>
            <consortium name="The Broad Institute Genome Sequencing Center for Infectious Disease"/>
            <person name="Wu L."/>
            <person name="Ma J."/>
        </authorList>
    </citation>
    <scope>NUCLEOTIDE SEQUENCE [LARGE SCALE GENOMIC DNA]</scope>
    <source>
        <strain evidence="6">KCTC 42182</strain>
    </source>
</reference>
<keyword evidence="6" id="KW-1185">Reference proteome</keyword>
<feature type="domain" description="Pirin N-terminal" evidence="3">
    <location>
        <begin position="26"/>
        <end position="130"/>
    </location>
</feature>
<dbReference type="InterPro" id="IPR014710">
    <property type="entry name" value="RmlC-like_jellyroll"/>
</dbReference>
<dbReference type="InterPro" id="IPR011051">
    <property type="entry name" value="RmlC_Cupin_sf"/>
</dbReference>
<dbReference type="PIRSF" id="PIRSF006232">
    <property type="entry name" value="Pirin"/>
    <property type="match status" value="1"/>
</dbReference>
<name>A0ABV7VGQ3_9PROT</name>
<dbReference type="InterPro" id="IPR012093">
    <property type="entry name" value="Pirin"/>
</dbReference>
<evidence type="ECO:0000313" key="6">
    <source>
        <dbReference type="Proteomes" id="UP001595711"/>
    </source>
</evidence>
<dbReference type="Pfam" id="PF02678">
    <property type="entry name" value="Pirin"/>
    <property type="match status" value="1"/>
</dbReference>
<accession>A0ABV7VGQ3</accession>
<dbReference type="PANTHER" id="PTHR13903:SF8">
    <property type="entry name" value="PIRIN"/>
    <property type="match status" value="1"/>
</dbReference>
<dbReference type="SUPFAM" id="SSF51182">
    <property type="entry name" value="RmlC-like cupins"/>
    <property type="match status" value="1"/>
</dbReference>
<dbReference type="Gene3D" id="2.60.120.10">
    <property type="entry name" value="Jelly Rolls"/>
    <property type="match status" value="2"/>
</dbReference>
<gene>
    <name evidence="5" type="ORF">ACFOOQ_13510</name>
</gene>
<protein>
    <submittedName>
        <fullName evidence="5">Pirin family protein</fullName>
    </submittedName>
</protein>
<evidence type="ECO:0000259" key="4">
    <source>
        <dbReference type="Pfam" id="PF05726"/>
    </source>
</evidence>
<dbReference type="Proteomes" id="UP001595711">
    <property type="component" value="Unassembled WGS sequence"/>
</dbReference>
<comment type="similarity">
    <text evidence="1 2">Belongs to the pirin family.</text>
</comment>
<organism evidence="5 6">
    <name type="scientific">Ferrovibrio xuzhouensis</name>
    <dbReference type="NCBI Taxonomy" id="1576914"/>
    <lineage>
        <taxon>Bacteria</taxon>
        <taxon>Pseudomonadati</taxon>
        <taxon>Pseudomonadota</taxon>
        <taxon>Alphaproteobacteria</taxon>
        <taxon>Rhodospirillales</taxon>
        <taxon>Rhodospirillaceae</taxon>
        <taxon>Ferrovibrio</taxon>
    </lineage>
</organism>
<dbReference type="InterPro" id="IPR003829">
    <property type="entry name" value="Pirin_N_dom"/>
</dbReference>
<feature type="domain" description="Pirin C-terminal" evidence="4">
    <location>
        <begin position="183"/>
        <end position="281"/>
    </location>
</feature>
<comment type="caution">
    <text evidence="5">The sequence shown here is derived from an EMBL/GenBank/DDBJ whole genome shotgun (WGS) entry which is preliminary data.</text>
</comment>
<dbReference type="CDD" id="cd02247">
    <property type="entry name" value="cupin_pirin_C"/>
    <property type="match status" value="1"/>
</dbReference>
<proteinExistence type="inferred from homology"/>
<dbReference type="PANTHER" id="PTHR13903">
    <property type="entry name" value="PIRIN-RELATED"/>
    <property type="match status" value="1"/>
</dbReference>
<dbReference type="EMBL" id="JBHRYJ010000002">
    <property type="protein sequence ID" value="MFC3676569.1"/>
    <property type="molecule type" value="Genomic_DNA"/>
</dbReference>
<evidence type="ECO:0000256" key="1">
    <source>
        <dbReference type="ARBA" id="ARBA00008416"/>
    </source>
</evidence>
<evidence type="ECO:0000313" key="5">
    <source>
        <dbReference type="EMBL" id="MFC3676569.1"/>
    </source>
</evidence>
<evidence type="ECO:0000256" key="2">
    <source>
        <dbReference type="RuleBase" id="RU003457"/>
    </source>
</evidence>
<dbReference type="InterPro" id="IPR008778">
    <property type="entry name" value="Pirin_C_dom"/>
</dbReference>